<evidence type="ECO:0000313" key="2">
    <source>
        <dbReference type="Proteomes" id="UP000239388"/>
    </source>
</evidence>
<dbReference type="InterPro" id="IPR016084">
    <property type="entry name" value="Haem_Oase-like_multi-hlx"/>
</dbReference>
<reference evidence="1 2" key="1">
    <citation type="submission" date="2018-02" db="EMBL/GenBank/DDBJ databases">
        <title>Comparative genomes isolates from brazilian mangrove.</title>
        <authorList>
            <person name="Araujo J.E."/>
            <person name="Taketani R.G."/>
            <person name="Silva M.C.P."/>
            <person name="Loureco M.V."/>
            <person name="Andreote F.D."/>
        </authorList>
    </citation>
    <scope>NUCLEOTIDE SEQUENCE [LARGE SCALE GENOMIC DNA]</scope>
    <source>
        <strain evidence="1 2">NAP PRIS-MGV</strain>
    </source>
</reference>
<accession>A0A2S8FFF8</accession>
<proteinExistence type="predicted"/>
<sequence>MTESTESRIAKIEAALEPRREALLSHPIYEQLTDVAALQNFMQRHVFAVWDFMSLLKALQRESTCVNIPWTPRADGASCRLINEIVLGEECDEDGRGGYCSHFELYIDAMREVGADVEPINAFIHMVADGIDVVSAGLHAALPASVDQFLLQTFQLIDSRNPAVIAAGFTFGREDLLPGVFQKLVERINEKSHGKADRFLYYLHRHIELDGDEHGPLSRRLLGLLCGDDDAKWHAAQHAAEMALEARLELWNGMVSGH</sequence>
<dbReference type="OrthoDB" id="9791270at2"/>
<gene>
    <name evidence="1" type="ORF">C5Y98_21030</name>
</gene>
<evidence type="ECO:0008006" key="3">
    <source>
        <dbReference type="Google" id="ProtNLM"/>
    </source>
</evidence>
<evidence type="ECO:0000313" key="1">
    <source>
        <dbReference type="EMBL" id="PQO30877.1"/>
    </source>
</evidence>
<dbReference type="Proteomes" id="UP000239388">
    <property type="component" value="Unassembled WGS sequence"/>
</dbReference>
<organism evidence="1 2">
    <name type="scientific">Blastopirellula marina</name>
    <dbReference type="NCBI Taxonomy" id="124"/>
    <lineage>
        <taxon>Bacteria</taxon>
        <taxon>Pseudomonadati</taxon>
        <taxon>Planctomycetota</taxon>
        <taxon>Planctomycetia</taxon>
        <taxon>Pirellulales</taxon>
        <taxon>Pirellulaceae</taxon>
        <taxon>Blastopirellula</taxon>
    </lineage>
</organism>
<dbReference type="EMBL" id="PUIB01000020">
    <property type="protein sequence ID" value="PQO30877.1"/>
    <property type="molecule type" value="Genomic_DNA"/>
</dbReference>
<dbReference type="Gene3D" id="1.20.910.10">
    <property type="entry name" value="Heme oxygenase-like"/>
    <property type="match status" value="1"/>
</dbReference>
<dbReference type="SUPFAM" id="SSF48613">
    <property type="entry name" value="Heme oxygenase-like"/>
    <property type="match status" value="1"/>
</dbReference>
<protein>
    <recommendedName>
        <fullName evidence="3">Heme oxygenase</fullName>
    </recommendedName>
</protein>
<dbReference type="InterPro" id="IPR024423">
    <property type="entry name" value="DUF3050"/>
</dbReference>
<dbReference type="RefSeq" id="WP_105357221.1">
    <property type="nucleotide sequence ID" value="NZ_PUIB01000020.1"/>
</dbReference>
<dbReference type="AlphaFoldDB" id="A0A2S8FFF8"/>
<name>A0A2S8FFF8_9BACT</name>
<comment type="caution">
    <text evidence="1">The sequence shown here is derived from an EMBL/GenBank/DDBJ whole genome shotgun (WGS) entry which is preliminary data.</text>
</comment>
<dbReference type="Pfam" id="PF11251">
    <property type="entry name" value="DUF3050"/>
    <property type="match status" value="1"/>
</dbReference>